<dbReference type="AlphaFoldDB" id="B5GTP4"/>
<proteinExistence type="predicted"/>
<dbReference type="GeneID" id="93734673"/>
<organism evidence="1 2">
    <name type="scientific">Streptomyces clavuligerus</name>
    <dbReference type="NCBI Taxonomy" id="1901"/>
    <lineage>
        <taxon>Bacteria</taxon>
        <taxon>Bacillati</taxon>
        <taxon>Actinomycetota</taxon>
        <taxon>Actinomycetes</taxon>
        <taxon>Kitasatosporales</taxon>
        <taxon>Streptomycetaceae</taxon>
        <taxon>Streptomyces</taxon>
    </lineage>
</organism>
<protein>
    <submittedName>
        <fullName evidence="1">Uncharacterized protein</fullName>
    </submittedName>
</protein>
<gene>
    <name evidence="1" type="ORF">SCLAV_p0625</name>
</gene>
<accession>B5GTP4</accession>
<geneLocation type="plasmid" evidence="1 2">
    <name>pSCL4</name>
</geneLocation>
<keyword evidence="2" id="KW-1185">Reference proteome</keyword>
<sequence>MAHSPHRRRKGCGVCNPHKLRGYGRSVRDPWPVLRKLGRKRRLGRGDLGLQAREEQ</sequence>
<dbReference type="Proteomes" id="UP000002357">
    <property type="component" value="Plasmid pSCL4"/>
</dbReference>
<dbReference type="RefSeq" id="WP_003955192.1">
    <property type="nucleotide sequence ID" value="NZ_CM000914.1"/>
</dbReference>
<reference evidence="1 2" key="1">
    <citation type="journal article" date="2010" name="Genome Biol. Evol.">
        <title>The sequence of a 1.8-mb bacterial linear plasmid reveals a rich evolutionary reservoir of secondary metabolic pathways.</title>
        <authorList>
            <person name="Medema M.H."/>
            <person name="Trefzer A."/>
            <person name="Kovalchuk A."/>
            <person name="van den Berg M."/>
            <person name="Mueller U."/>
            <person name="Heijne W."/>
            <person name="Wu L."/>
            <person name="Alam M.T."/>
            <person name="Ronning C.M."/>
            <person name="Nierman W.C."/>
            <person name="Bovenberg R.A.L."/>
            <person name="Breitling R."/>
            <person name="Takano E."/>
        </authorList>
    </citation>
    <scope>NUCLEOTIDE SEQUENCE [LARGE SCALE GENOMIC DNA]</scope>
    <source>
        <strain evidence="2">ATCC 27064 / DSM 738 / JCM 4710 / NBRC 13307 / NCIMB 12785 / NRRL 3585 / VKM Ac-602</strain>
        <plasmid evidence="1">pSCL4</plasmid>
    </source>
</reference>
<evidence type="ECO:0000313" key="1">
    <source>
        <dbReference type="EMBL" id="EFG04112.2"/>
    </source>
</evidence>
<dbReference type="EMBL" id="CM000914">
    <property type="protein sequence ID" value="EFG04112.2"/>
    <property type="molecule type" value="Genomic_DNA"/>
</dbReference>
<keyword evidence="1" id="KW-0614">Plasmid</keyword>
<name>B5GTP4_STRCL</name>
<evidence type="ECO:0000313" key="2">
    <source>
        <dbReference type="Proteomes" id="UP000002357"/>
    </source>
</evidence>